<dbReference type="InterPro" id="IPR008553">
    <property type="entry name" value="DUF835"/>
</dbReference>
<accession>A0A172WI09</accession>
<dbReference type="PANTHER" id="PTHR33531">
    <property type="entry name" value="RUBRERYTHRIN SUBFAMILY"/>
    <property type="match status" value="1"/>
</dbReference>
<evidence type="ECO:0000313" key="4">
    <source>
        <dbReference type="Proteomes" id="UP000076969"/>
    </source>
</evidence>
<dbReference type="EMBL" id="CP015520">
    <property type="protein sequence ID" value="ANF23081.1"/>
    <property type="molecule type" value="Genomic_DNA"/>
</dbReference>
<reference evidence="4" key="1">
    <citation type="journal article" date="2016" name="Syst. Appl. Microbiol.">
        <title>Thermococcus piezophilus sp. nov., a novel hyperthermophilic and piezophilic archaeon with a broad pressure range for growth, isolated from a deepest hydrothermal vent at the Mid-Cayman Rise.</title>
        <authorList>
            <person name="Dalmasso C."/>
            <person name="Oger P."/>
            <person name="Selva G."/>
            <person name="Courtine D."/>
            <person name="L'Haridon S."/>
            <person name="Garlaschelli A."/>
            <person name="Roussel E."/>
            <person name="Miyazaki J."/>
            <person name="Reveillaud J."/>
            <person name="Jebbar M."/>
            <person name="Takai K."/>
            <person name="Maignien L."/>
            <person name="Alain K."/>
        </authorList>
    </citation>
    <scope>NUCLEOTIDE SEQUENCE [LARGE SCALE GENOMIC DNA]</scope>
    <source>
        <strain evidence="4">CDGS</strain>
    </source>
</reference>
<feature type="transmembrane region" description="Helical" evidence="1">
    <location>
        <begin position="128"/>
        <end position="147"/>
    </location>
</feature>
<feature type="transmembrane region" description="Helical" evidence="1">
    <location>
        <begin position="184"/>
        <end position="207"/>
    </location>
</feature>
<protein>
    <recommendedName>
        <fullName evidence="2">DUF835 domain-containing protein</fullName>
    </recommendedName>
</protein>
<keyword evidence="1" id="KW-1133">Transmembrane helix</keyword>
<feature type="domain" description="DUF835" evidence="2">
    <location>
        <begin position="241"/>
        <end position="363"/>
    </location>
</feature>
<evidence type="ECO:0000259" key="2">
    <source>
        <dbReference type="Pfam" id="PF05763"/>
    </source>
</evidence>
<keyword evidence="4" id="KW-1185">Reference proteome</keyword>
<dbReference type="KEGG" id="tpie:A7C91_07815"/>
<dbReference type="PANTHER" id="PTHR33531:SF7">
    <property type="entry name" value="HYPOTHETICAL MEMBRANE PROTEIN, CONSERVED"/>
    <property type="match status" value="1"/>
</dbReference>
<organism evidence="3 4">
    <name type="scientific">Thermococcus piezophilus</name>
    <dbReference type="NCBI Taxonomy" id="1712654"/>
    <lineage>
        <taxon>Archaea</taxon>
        <taxon>Methanobacteriati</taxon>
        <taxon>Methanobacteriota</taxon>
        <taxon>Thermococci</taxon>
        <taxon>Thermococcales</taxon>
        <taxon>Thermococcaceae</taxon>
        <taxon>Thermococcus</taxon>
    </lineage>
</organism>
<feature type="transmembrane region" description="Helical" evidence="1">
    <location>
        <begin position="62"/>
        <end position="83"/>
    </location>
</feature>
<feature type="transmembrane region" description="Helical" evidence="1">
    <location>
        <begin position="95"/>
        <end position="116"/>
    </location>
</feature>
<name>A0A172WI09_9EURY</name>
<evidence type="ECO:0000256" key="1">
    <source>
        <dbReference type="SAM" id="Phobius"/>
    </source>
</evidence>
<dbReference type="STRING" id="1712654.A7C91_07815"/>
<keyword evidence="1" id="KW-0472">Membrane</keyword>
<dbReference type="AlphaFoldDB" id="A0A172WI09"/>
<dbReference type="Proteomes" id="UP000076969">
    <property type="component" value="Chromosome"/>
</dbReference>
<dbReference type="Pfam" id="PF05763">
    <property type="entry name" value="DUF835"/>
    <property type="match status" value="1"/>
</dbReference>
<keyword evidence="1" id="KW-0812">Transmembrane</keyword>
<proteinExistence type="predicted"/>
<feature type="transmembrane region" description="Helical" evidence="1">
    <location>
        <begin position="154"/>
        <end position="172"/>
    </location>
</feature>
<sequence length="366" mass="42070">MIWVYALNLISRWILFGVAAYKTYKERSKGWMFLMVAFLLSAITPEQLLLEPLGLKLVPEVAFVLGMVNTALQGLFLLLAARYLETPNPTMRDSIVILGFGIFSYLWLVVTNTTHFYPDLTIRALGPFLVYALGYVYAGIVFYRYIIVKKFEQLLFPVGMMLLGLLNATYPVTATWKWFVPYGFFLGTMFRIMMASGALSFMFYLFFHIEPEVERDIPPGAFLYPTRESVTREFGDWELEPGLLMITRKDVNKLKQQINPEAIVFWITRTKEGKLHDSPTIYAISPTKIDILIDLIARAVERGYRVVYIDAFEYLILENGFDNAIKFLLNVKDRVLANKGTLILVVNSSALDTFQKKILEREFSRG</sequence>
<dbReference type="OrthoDB" id="85946at2157"/>
<gene>
    <name evidence="3" type="ORF">A7C91_07815</name>
</gene>
<evidence type="ECO:0000313" key="3">
    <source>
        <dbReference type="EMBL" id="ANF23081.1"/>
    </source>
</evidence>
<feature type="transmembrane region" description="Helical" evidence="1">
    <location>
        <begin position="31"/>
        <end position="50"/>
    </location>
</feature>